<keyword evidence="5 12" id="KW-1029">Fimbrium biogenesis</keyword>
<keyword evidence="8 12" id="KW-0472">Membrane</keyword>
<keyword evidence="6 12" id="KW-0812">Transmembrane</keyword>
<evidence type="ECO:0000259" key="14">
    <source>
        <dbReference type="Pfam" id="PF13954"/>
    </source>
</evidence>
<dbReference type="InterPro" id="IPR042186">
    <property type="entry name" value="FimD_plug_dom"/>
</dbReference>
<protein>
    <recommendedName>
        <fullName evidence="11">Outer membrane usher protein PsaC</fullName>
    </recommendedName>
</protein>
<dbReference type="GO" id="GO:0015473">
    <property type="term" value="F:fimbrial usher porin activity"/>
    <property type="evidence" value="ECO:0007669"/>
    <property type="project" value="InterPro"/>
</dbReference>
<evidence type="ECO:0000256" key="3">
    <source>
        <dbReference type="ARBA" id="ARBA00022448"/>
    </source>
</evidence>
<evidence type="ECO:0000313" key="15">
    <source>
        <dbReference type="EMBL" id="CNF03931.1"/>
    </source>
</evidence>
<evidence type="ECO:0000259" key="13">
    <source>
        <dbReference type="Pfam" id="PF13953"/>
    </source>
</evidence>
<accession>A0A9P1M4N6</accession>
<dbReference type="Pfam" id="PF13953">
    <property type="entry name" value="PapC_C"/>
    <property type="match status" value="1"/>
</dbReference>
<dbReference type="InterPro" id="IPR025885">
    <property type="entry name" value="PapC_N"/>
</dbReference>
<dbReference type="AlphaFoldDB" id="A0A9P1M4N6"/>
<comment type="function">
    <text evidence="10">Involved in the export and assembly of PsaA (pH 6) fimbrial subunits across the outer membrane.</text>
</comment>
<evidence type="ECO:0000313" key="16">
    <source>
        <dbReference type="Proteomes" id="UP000041356"/>
    </source>
</evidence>
<name>A0A9P1M4N6_YEREN</name>
<dbReference type="FunFam" id="2.60.40.2070:FF:000001">
    <property type="entry name" value="Fimbrial outer membrane usher protein"/>
    <property type="match status" value="1"/>
</dbReference>
<keyword evidence="4" id="KW-1134">Transmembrane beta strand</keyword>
<gene>
    <name evidence="15" type="primary">caf1A_1</name>
    <name evidence="15" type="ORF">ERS137939_00560</name>
</gene>
<feature type="domain" description="PapC-like C-terminal" evidence="13">
    <location>
        <begin position="787"/>
        <end position="851"/>
    </location>
</feature>
<evidence type="ECO:0000256" key="5">
    <source>
        <dbReference type="ARBA" id="ARBA00022558"/>
    </source>
</evidence>
<evidence type="ECO:0000256" key="12">
    <source>
        <dbReference type="RuleBase" id="RU003884"/>
    </source>
</evidence>
<dbReference type="Proteomes" id="UP000041356">
    <property type="component" value="Unassembled WGS sequence"/>
</dbReference>
<comment type="caution">
    <text evidence="15">The sequence shown here is derived from an EMBL/GenBank/DDBJ whole genome shotgun (WGS) entry which is preliminary data.</text>
</comment>
<comment type="similarity">
    <text evidence="2 12">Belongs to the fimbrial export usher family.</text>
</comment>
<evidence type="ECO:0000256" key="8">
    <source>
        <dbReference type="ARBA" id="ARBA00023136"/>
    </source>
</evidence>
<evidence type="ECO:0000256" key="2">
    <source>
        <dbReference type="ARBA" id="ARBA00008064"/>
    </source>
</evidence>
<evidence type="ECO:0000256" key="1">
    <source>
        <dbReference type="ARBA" id="ARBA00004571"/>
    </source>
</evidence>
<evidence type="ECO:0000256" key="7">
    <source>
        <dbReference type="ARBA" id="ARBA00022729"/>
    </source>
</evidence>
<keyword evidence="7" id="KW-0732">Signal</keyword>
<feature type="domain" description="PapC N-terminal" evidence="14">
    <location>
        <begin position="63"/>
        <end position="212"/>
    </location>
</feature>
<dbReference type="GO" id="GO:0009279">
    <property type="term" value="C:cell outer membrane"/>
    <property type="evidence" value="ECO:0007669"/>
    <property type="project" value="UniProtKB-SubCell"/>
</dbReference>
<evidence type="ECO:0000256" key="9">
    <source>
        <dbReference type="ARBA" id="ARBA00023237"/>
    </source>
</evidence>
<organism evidence="15 16">
    <name type="scientific">Yersinia enterocolitica</name>
    <dbReference type="NCBI Taxonomy" id="630"/>
    <lineage>
        <taxon>Bacteria</taxon>
        <taxon>Pseudomonadati</taxon>
        <taxon>Pseudomonadota</taxon>
        <taxon>Gammaproteobacteria</taxon>
        <taxon>Enterobacterales</taxon>
        <taxon>Yersiniaceae</taxon>
        <taxon>Yersinia</taxon>
    </lineage>
</organism>
<dbReference type="PANTHER" id="PTHR30451:SF9">
    <property type="entry name" value="F1 CAPSULE-ANCHORING PROTEIN"/>
    <property type="match status" value="1"/>
</dbReference>
<dbReference type="Gene3D" id="2.60.40.2610">
    <property type="entry name" value="Outer membrane usher protein FimD, plug domain"/>
    <property type="match status" value="1"/>
</dbReference>
<dbReference type="Pfam" id="PF13954">
    <property type="entry name" value="PapC_N"/>
    <property type="match status" value="1"/>
</dbReference>
<evidence type="ECO:0000256" key="4">
    <source>
        <dbReference type="ARBA" id="ARBA00022452"/>
    </source>
</evidence>
<dbReference type="EMBL" id="CPZF01000001">
    <property type="protein sequence ID" value="CNF03931.1"/>
    <property type="molecule type" value="Genomic_DNA"/>
</dbReference>
<dbReference type="PANTHER" id="PTHR30451">
    <property type="entry name" value="OUTER MEMBRANE USHER PROTEIN"/>
    <property type="match status" value="1"/>
</dbReference>
<dbReference type="InterPro" id="IPR025949">
    <property type="entry name" value="PapC-like_C"/>
</dbReference>
<comment type="subcellular location">
    <subcellularLocation>
        <location evidence="1 12">Cell outer membrane</location>
        <topology evidence="1 12">Multi-pass membrane protein</topology>
    </subcellularLocation>
</comment>
<dbReference type="InterPro" id="IPR018030">
    <property type="entry name" value="Fimbrial_membr_usher_CS"/>
</dbReference>
<proteinExistence type="inferred from homology"/>
<dbReference type="FunFam" id="2.60.40.3110:FF:000001">
    <property type="entry name" value="Putative fimbrial outer membrane usher"/>
    <property type="match status" value="1"/>
</dbReference>
<evidence type="ECO:0000256" key="10">
    <source>
        <dbReference type="ARBA" id="ARBA00055639"/>
    </source>
</evidence>
<dbReference type="SUPFAM" id="SSF141729">
    <property type="entry name" value="FimD N-terminal domain-like"/>
    <property type="match status" value="1"/>
</dbReference>
<dbReference type="FunFam" id="3.10.20.410:FF:000001">
    <property type="entry name" value="Fimbrial outer membrane usher protein"/>
    <property type="match status" value="1"/>
</dbReference>
<evidence type="ECO:0000256" key="11">
    <source>
        <dbReference type="ARBA" id="ARBA00073970"/>
    </source>
</evidence>
<dbReference type="InterPro" id="IPR037224">
    <property type="entry name" value="PapC_N_sf"/>
</dbReference>
<dbReference type="Gene3D" id="2.60.40.3110">
    <property type="match status" value="1"/>
</dbReference>
<keyword evidence="9 12" id="KW-0998">Cell outer membrane</keyword>
<evidence type="ECO:0000256" key="6">
    <source>
        <dbReference type="ARBA" id="ARBA00022692"/>
    </source>
</evidence>
<dbReference type="GO" id="GO:0009297">
    <property type="term" value="P:pilus assembly"/>
    <property type="evidence" value="ECO:0007669"/>
    <property type="project" value="InterPro"/>
</dbReference>
<dbReference type="Gene3D" id="2.60.40.2070">
    <property type="match status" value="1"/>
</dbReference>
<dbReference type="InterPro" id="IPR000015">
    <property type="entry name" value="Fimb_usher"/>
</dbReference>
<keyword evidence="3 12" id="KW-0813">Transport</keyword>
<dbReference type="Gene3D" id="3.10.20.410">
    <property type="match status" value="1"/>
</dbReference>
<reference evidence="15 16" key="1">
    <citation type="submission" date="2015-03" db="EMBL/GenBank/DDBJ databases">
        <authorList>
            <consortium name="Pathogen Informatics"/>
            <person name="Murphy D."/>
        </authorList>
    </citation>
    <scope>NUCLEOTIDE SEQUENCE [LARGE SCALE GENOMIC DNA]</scope>
    <source>
        <strain evidence="15 16">IP27818</strain>
    </source>
</reference>
<dbReference type="InterPro" id="IPR043142">
    <property type="entry name" value="PapC-like_C_sf"/>
</dbReference>
<dbReference type="PROSITE" id="PS01151">
    <property type="entry name" value="FIMBRIAL_USHER"/>
    <property type="match status" value="1"/>
</dbReference>
<sequence>MTMVGLVRYLKLEFNSSSLDDTSRYNIGEWYALIFFKTRLIKSVIISLMMTWMFPVLAGSYSFDPTLLTESENKADFSLFEQGGQLPGTYLVDIILGGEKVDSTNVAFHSVKSPTGEYSLQSCLTKEQLSRYGVDVDNYPELLPPAKNTEQGEQADQCVNLAAIPQASEEFEFYTMRLVLNIPQVALRPKDEIPIERWDDGITAFLLNYMANSSETTYRQNGEQQHSHYIQLYPGFNIGAWRIRNATSWSQSGDTGGKWQSSYIYATRGLYRLKSRVTLGESYTPGDFFDSVPFTGVMLGDDANMLPSNQRDFMPVVRGIARSQARVEVRQNGYLIYSTVVSPGPFELTDMLPSHSEGDLHVTVLESNGATQQFTVPYTVPAIALRKGRLRYNLMAGRYRPANVDVETTPIAQATVAYGLPWNLAAFVGGQWSPHYQATTAGMGGMLGDYGALSSSITQASSEYRQQQPVKGQAWEVRYNKTLQASDTSFSVVNSQYSTADFSTLSDVLQSYRRHGDSCRDWHSNPLRNQTSVVVGQSLGQFGYLNLNWSRQNYRDAPASSSWGIQYSFNTGDLNWSLDWIQNQYRGNQDRLLSLSVSMPLGHEHNTYAAYRMTSSDNSKDHELSLYGHAFDNRLSWNVRQTERYAQFHSGENSGSLGLDWHGSYGDIGGNYYYNPTMRQISANVSGGAVIHRHGLTLGPQINGTAALVEVPGVSGVSTSEDRRLKTDFRGYSIVPSIFPYEEHDILLETTDLPPDAEVTKTDAKVLPTEGAIVRASFSPQIGARALMTITRNNGESIPFGAMASLVNQPANAAIVDEGGKAYLTGLPETGQLLVQWGRDASQQCRVDYQLASAKKDDSGLYMLSGVCH</sequence>
<dbReference type="Pfam" id="PF00577">
    <property type="entry name" value="Usher"/>
    <property type="match status" value="1"/>
</dbReference>